<name>A0A1J4KNS7_9EUKA</name>
<dbReference type="SUPFAM" id="SSF46689">
    <property type="entry name" value="Homeodomain-like"/>
    <property type="match status" value="1"/>
</dbReference>
<dbReference type="EMBL" id="MLAK01000587">
    <property type="protein sequence ID" value="OHT11452.1"/>
    <property type="molecule type" value="Genomic_DNA"/>
</dbReference>
<comment type="caution">
    <text evidence="2">The sequence shown here is derived from an EMBL/GenBank/DDBJ whole genome shotgun (WGS) entry which is preliminary data.</text>
</comment>
<evidence type="ECO:0000313" key="2">
    <source>
        <dbReference type="EMBL" id="OHT11452.1"/>
    </source>
</evidence>
<dbReference type="Pfam" id="PF04433">
    <property type="entry name" value="SWIRM"/>
    <property type="match status" value="1"/>
</dbReference>
<dbReference type="GeneID" id="94835277"/>
<accession>A0A1J4KNS7</accession>
<organism evidence="2 3">
    <name type="scientific">Tritrichomonas foetus</name>
    <dbReference type="NCBI Taxonomy" id="1144522"/>
    <lineage>
        <taxon>Eukaryota</taxon>
        <taxon>Metamonada</taxon>
        <taxon>Parabasalia</taxon>
        <taxon>Tritrichomonadida</taxon>
        <taxon>Tritrichomonadidae</taxon>
        <taxon>Tritrichomonas</taxon>
    </lineage>
</organism>
<evidence type="ECO:0000313" key="3">
    <source>
        <dbReference type="Proteomes" id="UP000179807"/>
    </source>
</evidence>
<evidence type="ECO:0000259" key="1">
    <source>
        <dbReference type="PROSITE" id="PS50934"/>
    </source>
</evidence>
<dbReference type="VEuPathDB" id="TrichDB:TRFO_19085"/>
<dbReference type="Gene3D" id="1.10.10.10">
    <property type="entry name" value="Winged helix-like DNA-binding domain superfamily/Winged helix DNA-binding domain"/>
    <property type="match status" value="1"/>
</dbReference>
<proteinExistence type="predicted"/>
<keyword evidence="3" id="KW-1185">Reference proteome</keyword>
<reference evidence="2" key="1">
    <citation type="submission" date="2016-10" db="EMBL/GenBank/DDBJ databases">
        <authorList>
            <person name="Benchimol M."/>
            <person name="Almeida L.G."/>
            <person name="Vasconcelos A.T."/>
            <person name="Perreira-Neves A."/>
            <person name="Rosa I.A."/>
            <person name="Tasca T."/>
            <person name="Bogo M.R."/>
            <person name="de Souza W."/>
        </authorList>
    </citation>
    <scope>NUCLEOTIDE SEQUENCE [LARGE SCALE GENOMIC DNA]</scope>
    <source>
        <strain evidence="2">K</strain>
    </source>
</reference>
<gene>
    <name evidence="2" type="ORF">TRFO_19085</name>
</gene>
<dbReference type="InterPro" id="IPR036388">
    <property type="entry name" value="WH-like_DNA-bd_sf"/>
</dbReference>
<protein>
    <submittedName>
        <fullName evidence="2">SWIRM domain containing protein</fullName>
    </submittedName>
</protein>
<dbReference type="InterPro" id="IPR009057">
    <property type="entry name" value="Homeodomain-like_sf"/>
</dbReference>
<dbReference type="AlphaFoldDB" id="A0A1J4KNS7"/>
<sequence>MTAVKHPFENFDSRKSRRFKTESLLDATNYKVTKFCQTAVNPPHHPRPPLPHDPRPYAIPAHSRWFSFQKIHAIERAEFPELSDPAEAKRYKRIRNKFIKLFRLYPTQEVTTATMRHIEGGDSTIISKIHKFLCLWGLINFTPGFCNNQPNQVDARLVHEYSKIIEDPPLNVNTNYKANQAKVQPTIDVCCTVCKVACGDGHFCSRKYPGVVICPQCFSHQSTLTQLEVPHAAFEFRSLPAPPNTNNRVPQRSNDEILIFDKYESMKEDWTQISEKTESKSPLDCLILFLRSSLNDVSQTKQLTSHEFNDENMVLDLLEFANEEKNEEVPHQQLNYQNNWEELDEELQKIEEEIRCFHTIPNC</sequence>
<feature type="domain" description="SWIRM" evidence="1">
    <location>
        <begin position="57"/>
        <end position="150"/>
    </location>
</feature>
<dbReference type="OrthoDB" id="118550at2759"/>
<dbReference type="PROSITE" id="PS50934">
    <property type="entry name" value="SWIRM"/>
    <property type="match status" value="1"/>
</dbReference>
<dbReference type="RefSeq" id="XP_068364588.1">
    <property type="nucleotide sequence ID" value="XM_068500573.1"/>
</dbReference>
<dbReference type="Proteomes" id="UP000179807">
    <property type="component" value="Unassembled WGS sequence"/>
</dbReference>
<dbReference type="InterPro" id="IPR007526">
    <property type="entry name" value="SWIRM"/>
</dbReference>